<reference evidence="4 5" key="1">
    <citation type="journal article" date="2009" name="Science">
        <title>Green evolution and dynamic adaptations revealed by genomes of the marine picoeukaryotes Micromonas.</title>
        <authorList>
            <person name="Worden A.Z."/>
            <person name="Lee J.H."/>
            <person name="Mock T."/>
            <person name="Rouze P."/>
            <person name="Simmons M.P."/>
            <person name="Aerts A.L."/>
            <person name="Allen A.E."/>
            <person name="Cuvelier M.L."/>
            <person name="Derelle E."/>
            <person name="Everett M.V."/>
            <person name="Foulon E."/>
            <person name="Grimwood J."/>
            <person name="Gundlach H."/>
            <person name="Henrissat B."/>
            <person name="Napoli C."/>
            <person name="McDonald S.M."/>
            <person name="Parker M.S."/>
            <person name="Rombauts S."/>
            <person name="Salamov A."/>
            <person name="Von Dassow P."/>
            <person name="Badger J.H."/>
            <person name="Coutinho P.M."/>
            <person name="Demir E."/>
            <person name="Dubchak I."/>
            <person name="Gentemann C."/>
            <person name="Eikrem W."/>
            <person name="Gready J.E."/>
            <person name="John U."/>
            <person name="Lanier W."/>
            <person name="Lindquist E.A."/>
            <person name="Lucas S."/>
            <person name="Mayer K.F."/>
            <person name="Moreau H."/>
            <person name="Not F."/>
            <person name="Otillar R."/>
            <person name="Panaud O."/>
            <person name="Pangilinan J."/>
            <person name="Paulsen I."/>
            <person name="Piegu B."/>
            <person name="Poliakov A."/>
            <person name="Robbens S."/>
            <person name="Schmutz J."/>
            <person name="Toulza E."/>
            <person name="Wyss T."/>
            <person name="Zelensky A."/>
            <person name="Zhou K."/>
            <person name="Armbrust E.V."/>
            <person name="Bhattacharya D."/>
            <person name="Goodenough U.W."/>
            <person name="Van de Peer Y."/>
            <person name="Grigoriev I.V."/>
        </authorList>
    </citation>
    <scope>NUCLEOTIDE SEQUENCE [LARGE SCALE GENOMIC DNA]</scope>
    <source>
        <strain evidence="5">RCC299 / NOUM17</strain>
    </source>
</reference>
<dbReference type="Gene3D" id="3.90.79.10">
    <property type="entry name" value="Nucleoside Triphosphate Pyrophosphohydrolase"/>
    <property type="match status" value="1"/>
</dbReference>
<dbReference type="EMBL" id="CP001327">
    <property type="protein sequence ID" value="ACO64458.1"/>
    <property type="molecule type" value="Genomic_DNA"/>
</dbReference>
<evidence type="ECO:0000313" key="5">
    <source>
        <dbReference type="Proteomes" id="UP000002009"/>
    </source>
</evidence>
<dbReference type="SUPFAM" id="SSF55811">
    <property type="entry name" value="Nudix"/>
    <property type="match status" value="1"/>
</dbReference>
<dbReference type="GO" id="GO:0016787">
    <property type="term" value="F:hydrolase activity"/>
    <property type="evidence" value="ECO:0007669"/>
    <property type="project" value="UniProtKB-KW"/>
</dbReference>
<dbReference type="InterPro" id="IPR015797">
    <property type="entry name" value="NUDIX_hydrolase-like_dom_sf"/>
</dbReference>
<dbReference type="eggNOG" id="ENOG502S1U3">
    <property type="taxonomic scope" value="Eukaryota"/>
</dbReference>
<evidence type="ECO:0000256" key="2">
    <source>
        <dbReference type="ARBA" id="ARBA00022801"/>
    </source>
</evidence>
<dbReference type="PANTHER" id="PTHR43046:SF13">
    <property type="entry name" value="NUDIX HYDROLASE DOMAIN-CONTAINING PROTEIN"/>
    <property type="match status" value="1"/>
</dbReference>
<dbReference type="Proteomes" id="UP000002009">
    <property type="component" value="Chromosome 6"/>
</dbReference>
<keyword evidence="5" id="KW-1185">Reference proteome</keyword>
<dbReference type="OMA" id="TMLWQFR"/>
<protein>
    <recommendedName>
        <fullName evidence="3">Nudix hydrolase domain-containing protein</fullName>
    </recommendedName>
</protein>
<dbReference type="KEGG" id="mis:MICPUN_108430"/>
<dbReference type="PROSITE" id="PS51462">
    <property type="entry name" value="NUDIX"/>
    <property type="match status" value="1"/>
</dbReference>
<sequence>MPTPDQTENPFLGMPHYVTGTYTRNSTFLNDEEYSRALDCFVKGCADIFLTDSKGNAMLGKRKVEPQPDWWFLGGRMKAGDTIEEAAARNCKRETKLDIDPSRWSFVCAQTMLWQFRKQEPCGNGTADINVIMTAEITDEEKASMVMCNEEYETWGWFQPEELLSEGSKIKLHPVLRRGLTELVNNHIKQELHRKVCEGGTDAEIAALVRKIYSKGHDHYV</sequence>
<name>C1E862_MICCC</name>
<evidence type="ECO:0000256" key="1">
    <source>
        <dbReference type="ARBA" id="ARBA00001946"/>
    </source>
</evidence>
<proteinExistence type="predicted"/>
<dbReference type="AlphaFoldDB" id="C1E862"/>
<dbReference type="Pfam" id="PF00293">
    <property type="entry name" value="NUDIX"/>
    <property type="match status" value="1"/>
</dbReference>
<feature type="domain" description="Nudix hydrolase" evidence="3">
    <location>
        <begin position="41"/>
        <end position="180"/>
    </location>
</feature>
<keyword evidence="2" id="KW-0378">Hydrolase</keyword>
<dbReference type="InterPro" id="IPR000086">
    <property type="entry name" value="NUDIX_hydrolase_dom"/>
</dbReference>
<dbReference type="InParanoid" id="C1E862"/>
<organism evidence="4 5">
    <name type="scientific">Micromonas commoda (strain RCC299 / NOUM17 / CCMP2709)</name>
    <name type="common">Picoplanktonic green alga</name>
    <dbReference type="NCBI Taxonomy" id="296587"/>
    <lineage>
        <taxon>Eukaryota</taxon>
        <taxon>Viridiplantae</taxon>
        <taxon>Chlorophyta</taxon>
        <taxon>Mamiellophyceae</taxon>
        <taxon>Mamiellales</taxon>
        <taxon>Mamiellaceae</taxon>
        <taxon>Micromonas</taxon>
    </lineage>
</organism>
<comment type="cofactor">
    <cofactor evidence="1">
        <name>Mg(2+)</name>
        <dbReference type="ChEBI" id="CHEBI:18420"/>
    </cofactor>
</comment>
<dbReference type="GeneID" id="8244126"/>
<dbReference type="RefSeq" id="XP_002503200.1">
    <property type="nucleotide sequence ID" value="XM_002503154.1"/>
</dbReference>
<accession>C1E862</accession>
<evidence type="ECO:0000259" key="3">
    <source>
        <dbReference type="PROSITE" id="PS51462"/>
    </source>
</evidence>
<dbReference type="OrthoDB" id="447842at2759"/>
<gene>
    <name evidence="4" type="ORF">MICPUN_108430</name>
</gene>
<evidence type="ECO:0000313" key="4">
    <source>
        <dbReference type="EMBL" id="ACO64458.1"/>
    </source>
</evidence>
<dbReference type="PANTHER" id="PTHR43046">
    <property type="entry name" value="GDP-MANNOSE MANNOSYL HYDROLASE"/>
    <property type="match status" value="1"/>
</dbReference>